<accession>A0A849BXT5</accession>
<keyword evidence="1" id="KW-1133">Transmembrane helix</keyword>
<organism evidence="3 4">
    <name type="scientific">Nocardia uniformis</name>
    <dbReference type="NCBI Taxonomy" id="53432"/>
    <lineage>
        <taxon>Bacteria</taxon>
        <taxon>Bacillati</taxon>
        <taxon>Actinomycetota</taxon>
        <taxon>Actinomycetes</taxon>
        <taxon>Mycobacteriales</taxon>
        <taxon>Nocardiaceae</taxon>
        <taxon>Nocardia</taxon>
    </lineage>
</organism>
<keyword evidence="1" id="KW-0812">Transmembrane</keyword>
<evidence type="ECO:0000313" key="4">
    <source>
        <dbReference type="Proteomes" id="UP000586827"/>
    </source>
</evidence>
<dbReference type="Pfam" id="PF09995">
    <property type="entry name" value="MPAB_Lcp_cat"/>
    <property type="match status" value="1"/>
</dbReference>
<dbReference type="PANTHER" id="PTHR36151:SF3">
    <property type="entry name" value="ER-BOUND OXYGENASE MPAB_MPAB'_RUBBER OXYGENASE CATALYTIC DOMAIN-CONTAINING PROTEIN"/>
    <property type="match status" value="1"/>
</dbReference>
<feature type="transmembrane region" description="Helical" evidence="1">
    <location>
        <begin position="252"/>
        <end position="271"/>
    </location>
</feature>
<dbReference type="InterPro" id="IPR018713">
    <property type="entry name" value="MPAB/Lcp_cat_dom"/>
</dbReference>
<dbReference type="PANTHER" id="PTHR36151">
    <property type="entry name" value="BLR2777 PROTEIN"/>
    <property type="match status" value="1"/>
</dbReference>
<evidence type="ECO:0000256" key="1">
    <source>
        <dbReference type="SAM" id="Phobius"/>
    </source>
</evidence>
<feature type="domain" description="ER-bound oxygenase mpaB/mpaB'/Rubber oxygenase catalytic" evidence="2">
    <location>
        <begin position="45"/>
        <end position="287"/>
    </location>
</feature>
<dbReference type="EMBL" id="JABELX010000005">
    <property type="protein sequence ID" value="NNH71373.1"/>
    <property type="molecule type" value="Genomic_DNA"/>
</dbReference>
<dbReference type="Proteomes" id="UP000586827">
    <property type="component" value="Unassembled WGS sequence"/>
</dbReference>
<comment type="caution">
    <text evidence="3">The sequence shown here is derived from an EMBL/GenBank/DDBJ whole genome shotgun (WGS) entry which is preliminary data.</text>
</comment>
<dbReference type="AlphaFoldDB" id="A0A849BXT5"/>
<evidence type="ECO:0000313" key="3">
    <source>
        <dbReference type="EMBL" id="NNH71373.1"/>
    </source>
</evidence>
<keyword evidence="4" id="KW-1185">Reference proteome</keyword>
<proteinExistence type="predicted"/>
<reference evidence="3 4" key="1">
    <citation type="submission" date="2020-05" db="EMBL/GenBank/DDBJ databases">
        <title>MicrobeNet Type strains.</title>
        <authorList>
            <person name="Nicholson A.C."/>
        </authorList>
    </citation>
    <scope>NUCLEOTIDE SEQUENCE [LARGE SCALE GENOMIC DNA]</scope>
    <source>
        <strain evidence="3 4">JCM 3224</strain>
    </source>
</reference>
<sequence>MTSASERAAATAVFRRGGPPVAAGTSIGPDGQPDYGYFGPATVVWRVLTHPAVPSMIAQVTGLLEVAEAGLFSAVFDHDPLTRATLRGRVRPSMVNDRLRRTVGVPVPIILGDKHTADRVAAHLRRFHSRMQGTIPATGEPYDAAGSDLVVFAHVTIMHAALLVYERTAFEGGLPRRLDDEDRDRYFAEAARFGELMGARPEDIPRSVAQVHEYYRNHAPQYYRRGGDEPVLVGTLLAIVRMLRHPGDVDTALIMLVLMASGIAAFGIVPGPVRRLYGIPKVADPLVATAFRLTQPLYALLAIPPIGDRVNTYVAGPDAVSLARSARQLMHRAHSPRHLWRAAS</sequence>
<gene>
    <name evidence="3" type="ORF">HLB23_16130</name>
</gene>
<dbReference type="RefSeq" id="WP_067521091.1">
    <property type="nucleotide sequence ID" value="NZ_JABELX010000005.1"/>
</dbReference>
<protein>
    <submittedName>
        <fullName evidence="3">DUF2236 domain-containing protein</fullName>
    </submittedName>
</protein>
<evidence type="ECO:0000259" key="2">
    <source>
        <dbReference type="Pfam" id="PF09995"/>
    </source>
</evidence>
<dbReference type="GO" id="GO:0016491">
    <property type="term" value="F:oxidoreductase activity"/>
    <property type="evidence" value="ECO:0007669"/>
    <property type="project" value="InterPro"/>
</dbReference>
<keyword evidence="1" id="KW-0472">Membrane</keyword>
<name>A0A849BXT5_9NOCA</name>